<feature type="transmembrane region" description="Helical" evidence="1">
    <location>
        <begin position="493"/>
        <end position="511"/>
    </location>
</feature>
<dbReference type="HOGENOM" id="CLU_407283_0_0_1"/>
<evidence type="ECO:0000313" key="4">
    <source>
        <dbReference type="Proteomes" id="UP000015101"/>
    </source>
</evidence>
<dbReference type="RefSeq" id="XP_009017389.1">
    <property type="nucleotide sequence ID" value="XM_009019141.1"/>
</dbReference>
<dbReference type="CTD" id="20212035"/>
<proteinExistence type="predicted"/>
<reference evidence="2 4" key="2">
    <citation type="journal article" date="2013" name="Nature">
        <title>Insights into bilaterian evolution from three spiralian genomes.</title>
        <authorList>
            <person name="Simakov O."/>
            <person name="Marletaz F."/>
            <person name="Cho S.J."/>
            <person name="Edsinger-Gonzales E."/>
            <person name="Havlak P."/>
            <person name="Hellsten U."/>
            <person name="Kuo D.H."/>
            <person name="Larsson T."/>
            <person name="Lv J."/>
            <person name="Arendt D."/>
            <person name="Savage R."/>
            <person name="Osoegawa K."/>
            <person name="de Jong P."/>
            <person name="Grimwood J."/>
            <person name="Chapman J.A."/>
            <person name="Shapiro H."/>
            <person name="Aerts A."/>
            <person name="Otillar R.P."/>
            <person name="Terry A.Y."/>
            <person name="Boore J.L."/>
            <person name="Grigoriev I.V."/>
            <person name="Lindberg D.R."/>
            <person name="Seaver E.C."/>
            <person name="Weisblat D.A."/>
            <person name="Putnam N.H."/>
            <person name="Rokhsar D.S."/>
        </authorList>
    </citation>
    <scope>NUCLEOTIDE SEQUENCE</scope>
</reference>
<gene>
    <name evidence="3" type="primary">20212035</name>
    <name evidence="2" type="ORF">HELRODRAFT_191734</name>
</gene>
<dbReference type="AlphaFoldDB" id="T1FT88"/>
<keyword evidence="1" id="KW-1133">Transmembrane helix</keyword>
<dbReference type="STRING" id="6412.T1FT88"/>
<reference evidence="3" key="3">
    <citation type="submission" date="2015-06" db="UniProtKB">
        <authorList>
            <consortium name="EnsemblMetazoa"/>
        </authorList>
    </citation>
    <scope>IDENTIFICATION</scope>
</reference>
<evidence type="ECO:0000256" key="1">
    <source>
        <dbReference type="SAM" id="Phobius"/>
    </source>
</evidence>
<dbReference type="KEGG" id="hro:HELRODRAFT_191734"/>
<evidence type="ECO:0000313" key="3">
    <source>
        <dbReference type="EnsemblMetazoa" id="HelroP191734"/>
    </source>
</evidence>
<feature type="transmembrane region" description="Helical" evidence="1">
    <location>
        <begin position="466"/>
        <end position="487"/>
    </location>
</feature>
<keyword evidence="1" id="KW-0472">Membrane</keyword>
<evidence type="ECO:0000313" key="2">
    <source>
        <dbReference type="EMBL" id="ESO04810.1"/>
    </source>
</evidence>
<dbReference type="EMBL" id="AMQM01004234">
    <property type="status" value="NOT_ANNOTATED_CDS"/>
    <property type="molecule type" value="Genomic_DNA"/>
</dbReference>
<reference evidence="4" key="1">
    <citation type="submission" date="2012-12" db="EMBL/GenBank/DDBJ databases">
        <authorList>
            <person name="Hellsten U."/>
            <person name="Grimwood J."/>
            <person name="Chapman J.A."/>
            <person name="Shapiro H."/>
            <person name="Aerts A."/>
            <person name="Otillar R.P."/>
            <person name="Terry A.Y."/>
            <person name="Boore J.L."/>
            <person name="Simakov O."/>
            <person name="Marletaz F."/>
            <person name="Cho S.-J."/>
            <person name="Edsinger-Gonzales E."/>
            <person name="Havlak P."/>
            <person name="Kuo D.-H."/>
            <person name="Larsson T."/>
            <person name="Lv J."/>
            <person name="Arendt D."/>
            <person name="Savage R."/>
            <person name="Osoegawa K."/>
            <person name="de Jong P."/>
            <person name="Lindberg D.R."/>
            <person name="Seaver E.C."/>
            <person name="Weisblat D.A."/>
            <person name="Putnam N.H."/>
            <person name="Grigoriev I.V."/>
            <person name="Rokhsar D.S."/>
        </authorList>
    </citation>
    <scope>NUCLEOTIDE SEQUENCE</scope>
</reference>
<dbReference type="PANTHER" id="PTHR37445:SF3">
    <property type="entry name" value="ZINC FINGER PHD-TYPE DOMAIN-CONTAINING PROTEIN"/>
    <property type="match status" value="1"/>
</dbReference>
<dbReference type="EnsemblMetazoa" id="HelroT191734">
    <property type="protein sequence ID" value="HelroP191734"/>
    <property type="gene ID" value="HelroG191734"/>
</dbReference>
<dbReference type="EMBL" id="KB096457">
    <property type="protein sequence ID" value="ESO04810.1"/>
    <property type="molecule type" value="Genomic_DNA"/>
</dbReference>
<dbReference type="Proteomes" id="UP000015101">
    <property type="component" value="Unassembled WGS sequence"/>
</dbReference>
<feature type="transmembrane region" description="Helical" evidence="1">
    <location>
        <begin position="565"/>
        <end position="583"/>
    </location>
</feature>
<organism evidence="3 4">
    <name type="scientific">Helobdella robusta</name>
    <name type="common">Californian leech</name>
    <dbReference type="NCBI Taxonomy" id="6412"/>
    <lineage>
        <taxon>Eukaryota</taxon>
        <taxon>Metazoa</taxon>
        <taxon>Spiralia</taxon>
        <taxon>Lophotrochozoa</taxon>
        <taxon>Annelida</taxon>
        <taxon>Clitellata</taxon>
        <taxon>Hirudinea</taxon>
        <taxon>Rhynchobdellida</taxon>
        <taxon>Glossiphoniidae</taxon>
        <taxon>Helobdella</taxon>
    </lineage>
</organism>
<accession>T1FT88</accession>
<dbReference type="PANTHER" id="PTHR37445">
    <property type="entry name" value="PROTEIN CBG24663"/>
    <property type="match status" value="1"/>
</dbReference>
<name>T1FT88_HELRO</name>
<dbReference type="GeneID" id="20212035"/>
<sequence>MSKTRSQRSQSITEPASVKDDNILCCVCDAVVQIEPSALYDELVKYASKSKNMKFYCDNCVKHADGFKGLLQMLNEKFESIDSRLKTFDSIDIGMKNLQLRLESSGENLNVVKSNSKIVDNEAASLRNMISTSFSNVVKKDLDVVSKEVISVRRTIEVANEVKARENNIVLFNFSEDLDVAKDRGNVLGFLRFLTDESLKDDDILKIFRQGKKPSVPSPPRPVIVKFINLSAKVLVMRRLFRLLSSWKHNRHRLLNDETEPLMHSLANSSSSNSHLSITANVLKVSSIDNPADCFAADVVIQATWREAALDSLPLKIISNMNVLKHWNPKIIVSNYLDKLNVKMASSFFIDSQQNVKAKLILRFKGLFSFFCSDSDFPFQKLILPIHITSELSIKHLLFVKDEAASLNSISTFQEWDKWSLQPNLKLVFSVQSQIFHRGVNNLPVDFIGVKHSVVCIQCPAERRKIYFILNVYLQQIAFSFLTLSVFSINFRLINFRLFFSFFVLFINTCFKNFNIETHSNKVPSSNNESLFILIWMIQFLACIWHVLVSIFFHTYILIDYYDVIVMLAFSALFFVAFILFFISTTCVQFMQKGESHACGVVCRGVACHNMAYHGVVCRDVSCKVCGMVIELTLSVEVPGTRAILGASYSTRSAGSSKGDTDSLESADVFKFWNA</sequence>
<keyword evidence="1" id="KW-0812">Transmembrane</keyword>
<feature type="transmembrane region" description="Helical" evidence="1">
    <location>
        <begin position="531"/>
        <end position="559"/>
    </location>
</feature>
<protein>
    <submittedName>
        <fullName evidence="2 3">Uncharacterized protein</fullName>
    </submittedName>
</protein>
<keyword evidence="4" id="KW-1185">Reference proteome</keyword>
<dbReference type="InParanoid" id="T1FT88"/>